<dbReference type="InterPro" id="IPR044537">
    <property type="entry name" value="Rip2-like"/>
</dbReference>
<feature type="transmembrane region" description="Helical" evidence="13">
    <location>
        <begin position="51"/>
        <end position="69"/>
    </location>
</feature>
<keyword evidence="5 15" id="KW-0645">Protease</keyword>
<dbReference type="GO" id="GO:0006508">
    <property type="term" value="P:proteolysis"/>
    <property type="evidence" value="ECO:0007669"/>
    <property type="project" value="UniProtKB-KW"/>
</dbReference>
<sequence>MAIDIIFFALILLFSVIVHEVAHGLVAYSLGDPTAKDAGRLTLNPLSHIDPFGSILLPFFMYLVGGPLVGMAKPVPFNPMYFKNIRQGTFFVAIAGVGANFLMALIFGLVLATHLLGLGPLLAPLMLQRFLAILGTIVQINIVLGVFNLFPIPPLDGSKILFALLGGRLIKAQIFLERYGFLILMAFIFFIWTLAGRIFR</sequence>
<dbReference type="PANTHER" id="PTHR35864">
    <property type="entry name" value="ZINC METALLOPROTEASE MJ0611-RELATED"/>
    <property type="match status" value="1"/>
</dbReference>
<evidence type="ECO:0000256" key="4">
    <source>
        <dbReference type="ARBA" id="ARBA00022475"/>
    </source>
</evidence>
<comment type="similarity">
    <text evidence="3">Belongs to the peptidase M50B family.</text>
</comment>
<evidence type="ECO:0000256" key="13">
    <source>
        <dbReference type="SAM" id="Phobius"/>
    </source>
</evidence>
<evidence type="ECO:0000256" key="9">
    <source>
        <dbReference type="ARBA" id="ARBA00022833"/>
    </source>
</evidence>
<evidence type="ECO:0000256" key="11">
    <source>
        <dbReference type="ARBA" id="ARBA00023049"/>
    </source>
</evidence>
<keyword evidence="8" id="KW-0378">Hydrolase</keyword>
<feature type="domain" description="Peptidase M50" evidence="14">
    <location>
        <begin position="129"/>
        <end position="186"/>
    </location>
</feature>
<evidence type="ECO:0000256" key="1">
    <source>
        <dbReference type="ARBA" id="ARBA00001947"/>
    </source>
</evidence>
<keyword evidence="7" id="KW-0479">Metal-binding</keyword>
<comment type="cofactor">
    <cofactor evidence="1">
        <name>Zn(2+)</name>
        <dbReference type="ChEBI" id="CHEBI:29105"/>
    </cofactor>
</comment>
<gene>
    <name evidence="15" type="ORF">HY220_03170</name>
</gene>
<accession>A0A9D6QVP9</accession>
<dbReference type="InterPro" id="IPR052348">
    <property type="entry name" value="Metallopeptidase_M50B"/>
</dbReference>
<comment type="caution">
    <text evidence="15">The sequence shown here is derived from an EMBL/GenBank/DDBJ whole genome shotgun (WGS) entry which is preliminary data.</text>
</comment>
<keyword evidence="6 13" id="KW-0812">Transmembrane</keyword>
<name>A0A9D6QVP9_9BACT</name>
<keyword evidence="4" id="KW-1003">Cell membrane</keyword>
<dbReference type="InterPro" id="IPR008915">
    <property type="entry name" value="Peptidase_M50"/>
</dbReference>
<evidence type="ECO:0000256" key="2">
    <source>
        <dbReference type="ARBA" id="ARBA00004651"/>
    </source>
</evidence>
<dbReference type="GO" id="GO:0005886">
    <property type="term" value="C:plasma membrane"/>
    <property type="evidence" value="ECO:0007669"/>
    <property type="project" value="UniProtKB-SubCell"/>
</dbReference>
<dbReference type="PANTHER" id="PTHR35864:SF1">
    <property type="entry name" value="ZINC METALLOPROTEASE YWHC-RELATED"/>
    <property type="match status" value="1"/>
</dbReference>
<evidence type="ECO:0000256" key="8">
    <source>
        <dbReference type="ARBA" id="ARBA00022801"/>
    </source>
</evidence>
<evidence type="ECO:0000256" key="12">
    <source>
        <dbReference type="ARBA" id="ARBA00023136"/>
    </source>
</evidence>
<feature type="transmembrane region" description="Helical" evidence="13">
    <location>
        <begin position="179"/>
        <end position="199"/>
    </location>
</feature>
<proteinExistence type="inferred from homology"/>
<dbReference type="CDD" id="cd06158">
    <property type="entry name" value="S2P-M50_like_1"/>
    <property type="match status" value="1"/>
</dbReference>
<evidence type="ECO:0000256" key="6">
    <source>
        <dbReference type="ARBA" id="ARBA00022692"/>
    </source>
</evidence>
<evidence type="ECO:0000313" key="15">
    <source>
        <dbReference type="EMBL" id="MBI3627715.1"/>
    </source>
</evidence>
<evidence type="ECO:0000313" key="16">
    <source>
        <dbReference type="Proteomes" id="UP000808388"/>
    </source>
</evidence>
<feature type="transmembrane region" description="Helical" evidence="13">
    <location>
        <begin position="130"/>
        <end position="150"/>
    </location>
</feature>
<dbReference type="Proteomes" id="UP000808388">
    <property type="component" value="Unassembled WGS sequence"/>
</dbReference>
<feature type="transmembrane region" description="Helical" evidence="13">
    <location>
        <begin position="90"/>
        <end position="110"/>
    </location>
</feature>
<reference evidence="15" key="1">
    <citation type="submission" date="2020-07" db="EMBL/GenBank/DDBJ databases">
        <title>Huge and variable diversity of episymbiotic CPR bacteria and DPANN archaea in groundwater ecosystems.</title>
        <authorList>
            <person name="He C.Y."/>
            <person name="Keren R."/>
            <person name="Whittaker M."/>
            <person name="Farag I.F."/>
            <person name="Doudna J."/>
            <person name="Cate J.H.D."/>
            <person name="Banfield J.F."/>
        </authorList>
    </citation>
    <scope>NUCLEOTIDE SEQUENCE</scope>
    <source>
        <strain evidence="15">NC_groundwater_972_Pr1_S-0.2um_49_27</strain>
    </source>
</reference>
<protein>
    <submittedName>
        <fullName evidence="15">Site-2 protease family protein</fullName>
    </submittedName>
</protein>
<organism evidence="15 16">
    <name type="scientific">Candidatus Sungiibacteriota bacterium</name>
    <dbReference type="NCBI Taxonomy" id="2750080"/>
    <lineage>
        <taxon>Bacteria</taxon>
        <taxon>Candidatus Sungiibacteriota</taxon>
    </lineage>
</organism>
<dbReference type="AlphaFoldDB" id="A0A9D6QVP9"/>
<keyword evidence="11" id="KW-0482">Metalloprotease</keyword>
<evidence type="ECO:0000259" key="14">
    <source>
        <dbReference type="Pfam" id="PF02163"/>
    </source>
</evidence>
<dbReference type="Pfam" id="PF02163">
    <property type="entry name" value="Peptidase_M50"/>
    <property type="match status" value="1"/>
</dbReference>
<evidence type="ECO:0000256" key="10">
    <source>
        <dbReference type="ARBA" id="ARBA00022989"/>
    </source>
</evidence>
<keyword evidence="10 13" id="KW-1133">Transmembrane helix</keyword>
<evidence type="ECO:0000256" key="7">
    <source>
        <dbReference type="ARBA" id="ARBA00022723"/>
    </source>
</evidence>
<evidence type="ECO:0000256" key="5">
    <source>
        <dbReference type="ARBA" id="ARBA00022670"/>
    </source>
</evidence>
<comment type="subcellular location">
    <subcellularLocation>
        <location evidence="2">Cell membrane</location>
        <topology evidence="2">Multi-pass membrane protein</topology>
    </subcellularLocation>
</comment>
<keyword evidence="12 13" id="KW-0472">Membrane</keyword>
<keyword evidence="9" id="KW-0862">Zinc</keyword>
<evidence type="ECO:0000256" key="3">
    <source>
        <dbReference type="ARBA" id="ARBA00007931"/>
    </source>
</evidence>
<dbReference type="GO" id="GO:0008237">
    <property type="term" value="F:metallopeptidase activity"/>
    <property type="evidence" value="ECO:0007669"/>
    <property type="project" value="UniProtKB-KW"/>
</dbReference>
<dbReference type="EMBL" id="JACQCQ010000012">
    <property type="protein sequence ID" value="MBI3627715.1"/>
    <property type="molecule type" value="Genomic_DNA"/>
</dbReference>
<dbReference type="GO" id="GO:0046872">
    <property type="term" value="F:metal ion binding"/>
    <property type="evidence" value="ECO:0007669"/>
    <property type="project" value="UniProtKB-KW"/>
</dbReference>